<feature type="signal peptide" evidence="9">
    <location>
        <begin position="1"/>
        <end position="30"/>
    </location>
</feature>
<dbReference type="SUPFAM" id="SSF82861">
    <property type="entry name" value="Mechanosensitive channel protein MscS (YggB), transmembrane region"/>
    <property type="match status" value="1"/>
</dbReference>
<name>A0ABV0M080_9HYPH</name>
<proteinExistence type="inferred from homology"/>
<dbReference type="Proteomes" id="UP001496627">
    <property type="component" value="Unassembled WGS sequence"/>
</dbReference>
<evidence type="ECO:0000256" key="9">
    <source>
        <dbReference type="SAM" id="SignalP"/>
    </source>
</evidence>
<evidence type="ECO:0000256" key="4">
    <source>
        <dbReference type="ARBA" id="ARBA00022692"/>
    </source>
</evidence>
<evidence type="ECO:0000256" key="8">
    <source>
        <dbReference type="SAM" id="Phobius"/>
    </source>
</evidence>
<feature type="transmembrane region" description="Helical" evidence="8">
    <location>
        <begin position="260"/>
        <end position="279"/>
    </location>
</feature>
<dbReference type="InterPro" id="IPR023408">
    <property type="entry name" value="MscS_beta-dom_sf"/>
</dbReference>
<accession>A0ABV0M080</accession>
<keyword evidence="6 8" id="KW-0472">Membrane</keyword>
<evidence type="ECO:0000256" key="3">
    <source>
        <dbReference type="ARBA" id="ARBA00022475"/>
    </source>
</evidence>
<protein>
    <submittedName>
        <fullName evidence="12">Mechanosensitive ion channel family protein</fullName>
    </submittedName>
</protein>
<evidence type="ECO:0000256" key="5">
    <source>
        <dbReference type="ARBA" id="ARBA00022989"/>
    </source>
</evidence>
<keyword evidence="3" id="KW-1003">Cell membrane</keyword>
<dbReference type="Pfam" id="PF21088">
    <property type="entry name" value="MS_channel_1st"/>
    <property type="match status" value="1"/>
</dbReference>
<feature type="domain" description="Mechanosensitive ion channel transmembrane helices 2/3" evidence="11">
    <location>
        <begin position="511"/>
        <end position="546"/>
    </location>
</feature>
<evidence type="ECO:0000256" key="7">
    <source>
        <dbReference type="SAM" id="MobiDB-lite"/>
    </source>
</evidence>
<feature type="transmembrane region" description="Helical" evidence="8">
    <location>
        <begin position="361"/>
        <end position="386"/>
    </location>
</feature>
<keyword evidence="9" id="KW-0732">Signal</keyword>
<comment type="similarity">
    <text evidence="2">Belongs to the MscS (TC 1.A.23) family.</text>
</comment>
<dbReference type="SUPFAM" id="SSF50182">
    <property type="entry name" value="Sm-like ribonucleoproteins"/>
    <property type="match status" value="1"/>
</dbReference>
<feature type="domain" description="Mechanosensitive ion channel MscS" evidence="10">
    <location>
        <begin position="548"/>
        <end position="612"/>
    </location>
</feature>
<dbReference type="InterPro" id="IPR006685">
    <property type="entry name" value="MscS_channel_2nd"/>
</dbReference>
<dbReference type="InterPro" id="IPR010920">
    <property type="entry name" value="LSM_dom_sf"/>
</dbReference>
<feature type="transmembrane region" description="Helical" evidence="8">
    <location>
        <begin position="337"/>
        <end position="355"/>
    </location>
</feature>
<dbReference type="InterPro" id="IPR045276">
    <property type="entry name" value="YbiO_bact"/>
</dbReference>
<dbReference type="InterPro" id="IPR011014">
    <property type="entry name" value="MscS_channel_TM-2"/>
</dbReference>
<evidence type="ECO:0000313" key="12">
    <source>
        <dbReference type="EMBL" id="MEQ1405263.1"/>
    </source>
</evidence>
<dbReference type="Gene3D" id="3.30.70.100">
    <property type="match status" value="1"/>
</dbReference>
<organism evidence="12 13">
    <name type="scientific">Neorhizobium phenanthreniclasticum</name>
    <dbReference type="NCBI Taxonomy" id="3157917"/>
    <lineage>
        <taxon>Bacteria</taxon>
        <taxon>Pseudomonadati</taxon>
        <taxon>Pseudomonadota</taxon>
        <taxon>Alphaproteobacteria</taxon>
        <taxon>Hyphomicrobiales</taxon>
        <taxon>Rhizobiaceae</taxon>
        <taxon>Rhizobium/Agrobacterium group</taxon>
        <taxon>Neorhizobium</taxon>
    </lineage>
</organism>
<feature type="transmembrane region" description="Helical" evidence="8">
    <location>
        <begin position="137"/>
        <end position="161"/>
    </location>
</feature>
<dbReference type="Pfam" id="PF00924">
    <property type="entry name" value="MS_channel_2nd"/>
    <property type="match status" value="1"/>
</dbReference>
<comment type="subcellular location">
    <subcellularLocation>
        <location evidence="1">Cell membrane</location>
        <topology evidence="1">Multi-pass membrane protein</topology>
    </subcellularLocation>
</comment>
<dbReference type="Gene3D" id="2.30.30.60">
    <property type="match status" value="1"/>
</dbReference>
<evidence type="ECO:0000256" key="2">
    <source>
        <dbReference type="ARBA" id="ARBA00008017"/>
    </source>
</evidence>
<feature type="region of interest" description="Disordered" evidence="7">
    <location>
        <begin position="67"/>
        <end position="86"/>
    </location>
</feature>
<feature type="transmembrane region" description="Helical" evidence="8">
    <location>
        <begin position="527"/>
        <end position="549"/>
    </location>
</feature>
<sequence>MVQAGAFLRVCRIVTITVSMLLCGASGSLAQEKPLTLILQQSQNEADIKRVLDIAAQTGRPVSVQVENAEDDQKAGSAGPAMEPSPEMVATNMGMASWDTLSSAVVRGFTIAVSGFSGFSTVLGMTRSNLAAEGSNYGWPLFVALLAIAAGSAAVMLLRFLAASILPRRHESLSVAGKFRRAALRALADLLSIAVFLALARFVLLAMLDHGSISLRIARGAVTAVLISTIYVTLGRFLFKPTAASDPLVNIEGPNWHFRMLVAYGLIGAVFAETIRLSVSLGLNTGTMEGWLLIGNTALAILKLVWFIGGRKGIRDAFIGANPGFIRRLVGNLLPDFYALTAVLIWITGLMVAGTPDSARWSFAAGATQVLLLILPILAMGAYTIMDEFTRQHEQADGAGLLSSLLASLRVVVSGAIWIGGLHLITALWRPLMAGEAAVLATDWIVWLERFSFAVVASWAVCTLIWKYFDSISPSTQIALPGQEDDHGEKKMTSRLSTALPVVRNLALGAVLAVGALLILSSLGIDVAPLLAGFGVLGLALSFGSQALVKDIVSGIFFIADDAFRIGEYIDTGKLKGTVEQITVRSIRLRHHNGPIHTIPFGQISSVTNYSRDWGTIKFELRFDREANTETIRKVAKKVGLAMLEDPEFGPEFLVPLKMQGVQDITETSMIVRFKFTSRPGNPSLIKREGMKRLIAAFKEAGLEFASNAVTVRSNAANPAEAAAAALAQQPAPAPVVAA</sequence>
<feature type="transmembrane region" description="Helical" evidence="8">
    <location>
        <begin position="444"/>
        <end position="466"/>
    </location>
</feature>
<evidence type="ECO:0000259" key="10">
    <source>
        <dbReference type="Pfam" id="PF00924"/>
    </source>
</evidence>
<dbReference type="RefSeq" id="WP_052183117.1">
    <property type="nucleotide sequence ID" value="NZ_JBEAAL010000006.1"/>
</dbReference>
<reference evidence="12 13" key="1">
    <citation type="submission" date="2024-05" db="EMBL/GenBank/DDBJ databases">
        <title>Neorhizobium sp. Rsf11, a plant growth promoting and heavy metal resistant PAH-degrader.</title>
        <authorList>
            <person name="Golubev S.N."/>
            <person name="Muratova A.Y."/>
            <person name="Markelova M.I."/>
        </authorList>
    </citation>
    <scope>NUCLEOTIDE SEQUENCE [LARGE SCALE GENOMIC DNA]</scope>
    <source>
        <strain evidence="12 13">Rsf11</strain>
    </source>
</reference>
<keyword evidence="5 8" id="KW-1133">Transmembrane helix</keyword>
<dbReference type="InterPro" id="IPR011066">
    <property type="entry name" value="MscS_channel_C_sf"/>
</dbReference>
<dbReference type="SUPFAM" id="SSF82689">
    <property type="entry name" value="Mechanosensitive channel protein MscS (YggB), C-terminal domain"/>
    <property type="match status" value="1"/>
</dbReference>
<feature type="transmembrane region" description="Helical" evidence="8">
    <location>
        <begin position="398"/>
        <end position="424"/>
    </location>
</feature>
<feature type="transmembrane region" description="Helical" evidence="8">
    <location>
        <begin position="104"/>
        <end position="125"/>
    </location>
</feature>
<dbReference type="InterPro" id="IPR049142">
    <property type="entry name" value="MS_channel_1st"/>
</dbReference>
<evidence type="ECO:0000256" key="1">
    <source>
        <dbReference type="ARBA" id="ARBA00004651"/>
    </source>
</evidence>
<evidence type="ECO:0000259" key="11">
    <source>
        <dbReference type="Pfam" id="PF21088"/>
    </source>
</evidence>
<evidence type="ECO:0000256" key="6">
    <source>
        <dbReference type="ARBA" id="ARBA00023136"/>
    </source>
</evidence>
<feature type="transmembrane region" description="Helical" evidence="8">
    <location>
        <begin position="182"/>
        <end position="205"/>
    </location>
</feature>
<feature type="transmembrane region" description="Helical" evidence="8">
    <location>
        <begin position="217"/>
        <end position="239"/>
    </location>
</feature>
<keyword evidence="4 8" id="KW-0812">Transmembrane</keyword>
<feature type="transmembrane region" description="Helical" evidence="8">
    <location>
        <begin position="502"/>
        <end position="521"/>
    </location>
</feature>
<evidence type="ECO:0000313" key="13">
    <source>
        <dbReference type="Proteomes" id="UP001496627"/>
    </source>
</evidence>
<dbReference type="PANTHER" id="PTHR30460:SF0">
    <property type="entry name" value="MODERATE CONDUCTANCE MECHANOSENSITIVE CHANNEL YBIO"/>
    <property type="match status" value="1"/>
</dbReference>
<gene>
    <name evidence="12" type="ORF">ABK249_10005</name>
</gene>
<dbReference type="Gene3D" id="1.10.287.1260">
    <property type="match status" value="1"/>
</dbReference>
<feature type="transmembrane region" description="Helical" evidence="8">
    <location>
        <begin position="291"/>
        <end position="309"/>
    </location>
</feature>
<dbReference type="EMBL" id="JBEAAL010000006">
    <property type="protein sequence ID" value="MEQ1405263.1"/>
    <property type="molecule type" value="Genomic_DNA"/>
</dbReference>
<keyword evidence="13" id="KW-1185">Reference proteome</keyword>
<dbReference type="PANTHER" id="PTHR30460">
    <property type="entry name" value="MODERATE CONDUCTANCE MECHANOSENSITIVE CHANNEL YBIO"/>
    <property type="match status" value="1"/>
</dbReference>
<feature type="chain" id="PRO_5046435438" evidence="9">
    <location>
        <begin position="31"/>
        <end position="739"/>
    </location>
</feature>
<comment type="caution">
    <text evidence="12">The sequence shown here is derived from an EMBL/GenBank/DDBJ whole genome shotgun (WGS) entry which is preliminary data.</text>
</comment>